<reference evidence="1 2" key="1">
    <citation type="journal article" date="2005" name="PLoS Biol.">
        <title>The genomes of Oryza sativa: a history of duplications.</title>
        <authorList>
            <person name="Yu J."/>
            <person name="Wang J."/>
            <person name="Lin W."/>
            <person name="Li S."/>
            <person name="Li H."/>
            <person name="Zhou J."/>
            <person name="Ni P."/>
            <person name="Dong W."/>
            <person name="Hu S."/>
            <person name="Zeng C."/>
            <person name="Zhang J."/>
            <person name="Zhang Y."/>
            <person name="Li R."/>
            <person name="Xu Z."/>
            <person name="Li S."/>
            <person name="Li X."/>
            <person name="Zheng H."/>
            <person name="Cong L."/>
            <person name="Lin L."/>
            <person name="Yin J."/>
            <person name="Geng J."/>
            <person name="Li G."/>
            <person name="Shi J."/>
            <person name="Liu J."/>
            <person name="Lv H."/>
            <person name="Li J."/>
            <person name="Wang J."/>
            <person name="Deng Y."/>
            <person name="Ran L."/>
            <person name="Shi X."/>
            <person name="Wang X."/>
            <person name="Wu Q."/>
            <person name="Li C."/>
            <person name="Ren X."/>
            <person name="Wang J."/>
            <person name="Wang X."/>
            <person name="Li D."/>
            <person name="Liu D."/>
            <person name="Zhang X."/>
            <person name="Ji Z."/>
            <person name="Zhao W."/>
            <person name="Sun Y."/>
            <person name="Zhang Z."/>
            <person name="Bao J."/>
            <person name="Han Y."/>
            <person name="Dong L."/>
            <person name="Ji J."/>
            <person name="Chen P."/>
            <person name="Wu S."/>
            <person name="Liu J."/>
            <person name="Xiao Y."/>
            <person name="Bu D."/>
            <person name="Tan J."/>
            <person name="Yang L."/>
            <person name="Ye C."/>
            <person name="Zhang J."/>
            <person name="Xu J."/>
            <person name="Zhou Y."/>
            <person name="Yu Y."/>
            <person name="Zhang B."/>
            <person name="Zhuang S."/>
            <person name="Wei H."/>
            <person name="Liu B."/>
            <person name="Lei M."/>
            <person name="Yu H."/>
            <person name="Li Y."/>
            <person name="Xu H."/>
            <person name="Wei S."/>
            <person name="He X."/>
            <person name="Fang L."/>
            <person name="Zhang Z."/>
            <person name="Zhang Y."/>
            <person name="Huang X."/>
            <person name="Su Z."/>
            <person name="Tong W."/>
            <person name="Li J."/>
            <person name="Tong Z."/>
            <person name="Li S."/>
            <person name="Ye J."/>
            <person name="Wang L."/>
            <person name="Fang L."/>
            <person name="Lei T."/>
            <person name="Chen C."/>
            <person name="Chen H."/>
            <person name="Xu Z."/>
            <person name="Li H."/>
            <person name="Huang H."/>
            <person name="Zhang F."/>
            <person name="Xu H."/>
            <person name="Li N."/>
            <person name="Zhao C."/>
            <person name="Li S."/>
            <person name="Dong L."/>
            <person name="Huang Y."/>
            <person name="Li L."/>
            <person name="Xi Y."/>
            <person name="Qi Q."/>
            <person name="Li W."/>
            <person name="Zhang B."/>
            <person name="Hu W."/>
            <person name="Zhang Y."/>
            <person name="Tian X."/>
            <person name="Jiao Y."/>
            <person name="Liang X."/>
            <person name="Jin J."/>
            <person name="Gao L."/>
            <person name="Zheng W."/>
            <person name="Hao B."/>
            <person name="Liu S."/>
            <person name="Wang W."/>
            <person name="Yuan L."/>
            <person name="Cao M."/>
            <person name="McDermott J."/>
            <person name="Samudrala R."/>
            <person name="Wang J."/>
            <person name="Wong G.K."/>
            <person name="Yang H."/>
        </authorList>
    </citation>
    <scope>NUCLEOTIDE SEQUENCE [LARGE SCALE GENOMIC DNA]</scope>
    <source>
        <strain evidence="2">cv. 93-11</strain>
    </source>
</reference>
<dbReference type="Gramene" id="BGIOSGA023507-TA">
    <property type="protein sequence ID" value="BGIOSGA023507-PA"/>
    <property type="gene ID" value="BGIOSGA023507"/>
</dbReference>
<protein>
    <submittedName>
        <fullName evidence="1">Uncharacterized protein</fullName>
    </submittedName>
</protein>
<dbReference type="HOGENOM" id="CLU_160276_0_0_1"/>
<keyword evidence="2" id="KW-1185">Reference proteome</keyword>
<evidence type="ECO:0000313" key="1">
    <source>
        <dbReference type="EMBL" id="EEC81216.1"/>
    </source>
</evidence>
<organism evidence="1 2">
    <name type="scientific">Oryza sativa subsp. indica</name>
    <name type="common">Rice</name>
    <dbReference type="NCBI Taxonomy" id="39946"/>
    <lineage>
        <taxon>Eukaryota</taxon>
        <taxon>Viridiplantae</taxon>
        <taxon>Streptophyta</taxon>
        <taxon>Embryophyta</taxon>
        <taxon>Tracheophyta</taxon>
        <taxon>Spermatophyta</taxon>
        <taxon>Magnoliopsida</taxon>
        <taxon>Liliopsida</taxon>
        <taxon>Poales</taxon>
        <taxon>Poaceae</taxon>
        <taxon>BOP clade</taxon>
        <taxon>Oryzoideae</taxon>
        <taxon>Oryzeae</taxon>
        <taxon>Oryzinae</taxon>
        <taxon>Oryza</taxon>
        <taxon>Oryza sativa</taxon>
    </lineage>
</organism>
<dbReference type="AlphaFoldDB" id="B8B1T6"/>
<proteinExistence type="predicted"/>
<name>B8B1T6_ORYSI</name>
<accession>B8B1T6</accession>
<gene>
    <name evidence="1" type="ORF">OsI_24256</name>
</gene>
<evidence type="ECO:0000313" key="2">
    <source>
        <dbReference type="Proteomes" id="UP000007015"/>
    </source>
</evidence>
<dbReference type="EMBL" id="CM000131">
    <property type="protein sequence ID" value="EEC81216.1"/>
    <property type="molecule type" value="Genomic_DNA"/>
</dbReference>
<sequence length="74" mass="7686">MDGVMGSGSTSPRLSSAPAAAATFVICCAVSVDTSAEKNTPAITAATSTDDIDKPFLVRLLSEMEKTIARRRPV</sequence>
<dbReference type="Proteomes" id="UP000007015">
    <property type="component" value="Chromosome 6"/>
</dbReference>